<dbReference type="Proteomes" id="UP000184517">
    <property type="component" value="Unassembled WGS sequence"/>
</dbReference>
<organism evidence="5 6">
    <name type="scientific">Marinomonas polaris DSM 16579</name>
    <dbReference type="NCBI Taxonomy" id="1122206"/>
    <lineage>
        <taxon>Bacteria</taxon>
        <taxon>Pseudomonadati</taxon>
        <taxon>Pseudomonadota</taxon>
        <taxon>Gammaproteobacteria</taxon>
        <taxon>Oceanospirillales</taxon>
        <taxon>Oceanospirillaceae</taxon>
        <taxon>Marinomonas</taxon>
    </lineage>
</organism>
<dbReference type="Pfam" id="PF03050">
    <property type="entry name" value="DDE_Tnp_IS66"/>
    <property type="match status" value="1"/>
</dbReference>
<accession>A0A1M5NN22</accession>
<dbReference type="InterPro" id="IPR052344">
    <property type="entry name" value="Transposase-related"/>
</dbReference>
<sequence>MNILPEDLPNDIEALKALLLEQALLLGKKDSLLSEKDSQLAQWQSKYTFILEQWRLAQQKQFGKSSEISPGQGELFDEIAAESDVIDTETETQTVSYTRQKPKRQPLPKDLPRETVVLDIAESDKVCSCCQGALHCIGEDRSEKLDFIPAQLKVIETVRPKYACRECEKTGTQNAIKQAAIPPSIIPKGIATPSLLSQIITGKFQYSLPLYRQETLFKQYGIELSRRTMSDWMKKCADALEPLYERLHQVLRKQSVIQADETTLNVIKEARSKCYMWVYCTGKDAPSKQNLIPNIVLYDYQPTRSGQCAIDFLQGYDGYLNVDGYQAYESTQATLAGCWAHARRKFIEAEKGMPKGKSGKATMAINHIKKLYAIETLAQQADNVEGAFKIRQEQAPEALANYKAWLEKSAQQVPPKSLLGKAIQYNLNQWDKLTVYLTDYHVNIDNNRAERAIKPFVIGRKNWLFSNTGNGARSSATLYSIIETAKANGLIPYDYLVRLFEELPRRKENDDVDDLLPWNIKLT</sequence>
<evidence type="ECO:0000313" key="6">
    <source>
        <dbReference type="Proteomes" id="UP000184517"/>
    </source>
</evidence>
<dbReference type="Pfam" id="PF13007">
    <property type="entry name" value="LZ_Tnp_IS66"/>
    <property type="match status" value="1"/>
</dbReference>
<dbReference type="AlphaFoldDB" id="A0A1M5NN22"/>
<dbReference type="InterPro" id="IPR004291">
    <property type="entry name" value="Transposase_IS66_central"/>
</dbReference>
<dbReference type="InterPro" id="IPR024474">
    <property type="entry name" value="Znf_dom_IS66"/>
</dbReference>
<name>A0A1M5NN22_9GAMM</name>
<keyword evidence="6" id="KW-1185">Reference proteome</keyword>
<protein>
    <submittedName>
        <fullName evidence="5">Transposase</fullName>
    </submittedName>
</protein>
<gene>
    <name evidence="5" type="ORF">SAMN02745753_04684</name>
</gene>
<reference evidence="6" key="1">
    <citation type="submission" date="2016-11" db="EMBL/GenBank/DDBJ databases">
        <authorList>
            <person name="Varghese N."/>
            <person name="Submissions S."/>
        </authorList>
    </citation>
    <scope>NUCLEOTIDE SEQUENCE [LARGE SCALE GENOMIC DNA]</scope>
    <source>
        <strain evidence="6">DSM 16579</strain>
    </source>
</reference>
<dbReference type="NCBIfam" id="NF033517">
    <property type="entry name" value="transpos_IS66"/>
    <property type="match status" value="1"/>
</dbReference>
<evidence type="ECO:0000259" key="1">
    <source>
        <dbReference type="Pfam" id="PF03050"/>
    </source>
</evidence>
<feature type="domain" description="Transposase IS66 zinc-finger binding" evidence="2">
    <location>
        <begin position="124"/>
        <end position="168"/>
    </location>
</feature>
<proteinExistence type="predicted"/>
<dbReference type="STRING" id="1122206.SAMN02745753_04684"/>
<feature type="domain" description="Transposase IS66 C-terminal" evidence="4">
    <location>
        <begin position="480"/>
        <end position="518"/>
    </location>
</feature>
<dbReference type="PANTHER" id="PTHR33678:SF1">
    <property type="entry name" value="BLL1576 PROTEIN"/>
    <property type="match status" value="1"/>
</dbReference>
<dbReference type="PANTHER" id="PTHR33678">
    <property type="entry name" value="BLL1576 PROTEIN"/>
    <property type="match status" value="1"/>
</dbReference>
<evidence type="ECO:0000259" key="4">
    <source>
        <dbReference type="Pfam" id="PF13817"/>
    </source>
</evidence>
<evidence type="ECO:0000313" key="5">
    <source>
        <dbReference type="EMBL" id="SHG90946.1"/>
    </source>
</evidence>
<feature type="domain" description="Transposase IS66 central" evidence="1">
    <location>
        <begin position="188"/>
        <end position="473"/>
    </location>
</feature>
<dbReference type="Pfam" id="PF13817">
    <property type="entry name" value="DDE_Tnp_IS66_C"/>
    <property type="match status" value="1"/>
</dbReference>
<dbReference type="InterPro" id="IPR024463">
    <property type="entry name" value="Transposase_TnpC_homeodom"/>
</dbReference>
<dbReference type="InterPro" id="IPR039552">
    <property type="entry name" value="IS66_C"/>
</dbReference>
<evidence type="ECO:0000259" key="3">
    <source>
        <dbReference type="Pfam" id="PF13007"/>
    </source>
</evidence>
<evidence type="ECO:0000259" key="2">
    <source>
        <dbReference type="Pfam" id="PF13005"/>
    </source>
</evidence>
<feature type="domain" description="Transposase TnpC homeodomain" evidence="3">
    <location>
        <begin position="52"/>
        <end position="116"/>
    </location>
</feature>
<dbReference type="RefSeq" id="WP_139248970.1">
    <property type="nucleotide sequence ID" value="NZ_FQVF01000045.1"/>
</dbReference>
<dbReference type="EMBL" id="FQVF01000045">
    <property type="protein sequence ID" value="SHG90946.1"/>
    <property type="molecule type" value="Genomic_DNA"/>
</dbReference>
<dbReference type="OrthoDB" id="9800877at2"/>
<dbReference type="Pfam" id="PF13005">
    <property type="entry name" value="zf-IS66"/>
    <property type="match status" value="1"/>
</dbReference>